<dbReference type="Proteomes" id="UP000217790">
    <property type="component" value="Unassembled WGS sequence"/>
</dbReference>
<organism evidence="1 2">
    <name type="scientific">Armillaria gallica</name>
    <name type="common">Bulbous honey fungus</name>
    <name type="synonym">Armillaria bulbosa</name>
    <dbReference type="NCBI Taxonomy" id="47427"/>
    <lineage>
        <taxon>Eukaryota</taxon>
        <taxon>Fungi</taxon>
        <taxon>Dikarya</taxon>
        <taxon>Basidiomycota</taxon>
        <taxon>Agaricomycotina</taxon>
        <taxon>Agaricomycetes</taxon>
        <taxon>Agaricomycetidae</taxon>
        <taxon>Agaricales</taxon>
        <taxon>Marasmiineae</taxon>
        <taxon>Physalacriaceae</taxon>
        <taxon>Armillaria</taxon>
    </lineage>
</organism>
<name>A0A2H3CXI5_ARMGA</name>
<proteinExistence type="predicted"/>
<sequence length="334" mass="36625">MHPPYEDFQYYGCGAIETATQDAPLTQSRPTLPQLLALLEGESLLIRLRELARAEDKLSSADSASNGGIGKPQTHMLSKRYYYKYFFVSDRSEGLSLSSQLMIVPSSNSVFLVRDRLLSAVINPIKRREKLIVFSSSDSRFLILILYWVRRVRNHGHAVAETRERAEKRLWKRARDGGTMLAPTVLVPRRHCADLHNTCAVRSKSLLVEKAGGGSGLDLDDDGDGDNSLNDGPQDRCRHRYSEKGYGGVAGDGGGTMAPTGTVMSVQIVASGAETRYGWARKGDGGDGSATIKTTSVITPTAYITAVDQVTMVKVSLNAVQTGSRRWEYLGEKH</sequence>
<evidence type="ECO:0000313" key="1">
    <source>
        <dbReference type="EMBL" id="PBK86184.1"/>
    </source>
</evidence>
<dbReference type="AlphaFoldDB" id="A0A2H3CXI5"/>
<dbReference type="EMBL" id="KZ293686">
    <property type="protein sequence ID" value="PBK86184.1"/>
    <property type="molecule type" value="Genomic_DNA"/>
</dbReference>
<evidence type="ECO:0000313" key="2">
    <source>
        <dbReference type="Proteomes" id="UP000217790"/>
    </source>
</evidence>
<protein>
    <submittedName>
        <fullName evidence="1">Uncharacterized protein</fullName>
    </submittedName>
</protein>
<dbReference type="InParanoid" id="A0A2H3CXI5"/>
<gene>
    <name evidence="1" type="ORF">ARMGADRAFT_1086927</name>
</gene>
<accession>A0A2H3CXI5</accession>
<reference evidence="2" key="1">
    <citation type="journal article" date="2017" name="Nat. Ecol. Evol.">
        <title>Genome expansion and lineage-specific genetic innovations in the forest pathogenic fungi Armillaria.</title>
        <authorList>
            <person name="Sipos G."/>
            <person name="Prasanna A.N."/>
            <person name="Walter M.C."/>
            <person name="O'Connor E."/>
            <person name="Balint B."/>
            <person name="Krizsan K."/>
            <person name="Kiss B."/>
            <person name="Hess J."/>
            <person name="Varga T."/>
            <person name="Slot J."/>
            <person name="Riley R."/>
            <person name="Boka B."/>
            <person name="Rigling D."/>
            <person name="Barry K."/>
            <person name="Lee J."/>
            <person name="Mihaltcheva S."/>
            <person name="LaButti K."/>
            <person name="Lipzen A."/>
            <person name="Waldron R."/>
            <person name="Moloney N.M."/>
            <person name="Sperisen C."/>
            <person name="Kredics L."/>
            <person name="Vagvoelgyi C."/>
            <person name="Patrignani A."/>
            <person name="Fitzpatrick D."/>
            <person name="Nagy I."/>
            <person name="Doyle S."/>
            <person name="Anderson J.B."/>
            <person name="Grigoriev I.V."/>
            <person name="Gueldener U."/>
            <person name="Muensterkoetter M."/>
            <person name="Nagy L.G."/>
        </authorList>
    </citation>
    <scope>NUCLEOTIDE SEQUENCE [LARGE SCALE GENOMIC DNA]</scope>
    <source>
        <strain evidence="2">Ar21-2</strain>
    </source>
</reference>
<keyword evidence="2" id="KW-1185">Reference proteome</keyword>